<evidence type="ECO:0000313" key="2">
    <source>
        <dbReference type="EnsemblMetazoa" id="ENSAATROPP003260"/>
    </source>
</evidence>
<feature type="compositionally biased region" description="Low complexity" evidence="1">
    <location>
        <begin position="46"/>
        <end position="67"/>
    </location>
</feature>
<reference evidence="2" key="1">
    <citation type="submission" date="2024-04" db="UniProtKB">
        <authorList>
            <consortium name="EnsemblMetazoa"/>
        </authorList>
    </citation>
    <scope>IDENTIFICATION</scope>
    <source>
        <strain evidence="2">EBRO</strain>
    </source>
</reference>
<accession>A0AAG5CWT3</accession>
<dbReference type="AlphaFoldDB" id="A0AAG5CWT3"/>
<name>A0AAG5CWT3_ANOAO</name>
<sequence>MMHSVSLPPALFPAGLSRVFAPSGYAALHRRLLQARSEHGTSLPKGCSCRRTSGSASSASTGASSTADGVCNNRPRTLRVHRLGRHHCRNIGDPQNAVPFDSCAANSRTV</sequence>
<keyword evidence="3" id="KW-1185">Reference proteome</keyword>
<organism evidence="2 3">
    <name type="scientific">Anopheles atroparvus</name>
    <name type="common">European mosquito</name>
    <dbReference type="NCBI Taxonomy" id="41427"/>
    <lineage>
        <taxon>Eukaryota</taxon>
        <taxon>Metazoa</taxon>
        <taxon>Ecdysozoa</taxon>
        <taxon>Arthropoda</taxon>
        <taxon>Hexapoda</taxon>
        <taxon>Insecta</taxon>
        <taxon>Pterygota</taxon>
        <taxon>Neoptera</taxon>
        <taxon>Endopterygota</taxon>
        <taxon>Diptera</taxon>
        <taxon>Nematocera</taxon>
        <taxon>Culicoidea</taxon>
        <taxon>Culicidae</taxon>
        <taxon>Anophelinae</taxon>
        <taxon>Anopheles</taxon>
    </lineage>
</organism>
<evidence type="ECO:0000313" key="3">
    <source>
        <dbReference type="Proteomes" id="UP000075880"/>
    </source>
</evidence>
<protein>
    <submittedName>
        <fullName evidence="2">Uncharacterized protein</fullName>
    </submittedName>
</protein>
<proteinExistence type="predicted"/>
<feature type="region of interest" description="Disordered" evidence="1">
    <location>
        <begin position="37"/>
        <end position="74"/>
    </location>
</feature>
<evidence type="ECO:0000256" key="1">
    <source>
        <dbReference type="SAM" id="MobiDB-lite"/>
    </source>
</evidence>
<dbReference type="EnsemblMetazoa" id="ENSAATROPT003396">
    <property type="protein sequence ID" value="ENSAATROPP003260"/>
    <property type="gene ID" value="ENSAATROPG002693"/>
</dbReference>
<feature type="region of interest" description="Disordered" evidence="1">
    <location>
        <begin position="91"/>
        <end position="110"/>
    </location>
</feature>
<dbReference type="Proteomes" id="UP000075880">
    <property type="component" value="Unassembled WGS sequence"/>
</dbReference>